<comment type="similarity">
    <text evidence="2">Belongs to the isochorismate synthase family.</text>
</comment>
<evidence type="ECO:0000259" key="6">
    <source>
        <dbReference type="Pfam" id="PF00425"/>
    </source>
</evidence>
<dbReference type="InterPro" id="IPR004561">
    <property type="entry name" value="IsoChor_synthase"/>
</dbReference>
<dbReference type="GO" id="GO:0008909">
    <property type="term" value="F:isochorismate synthase activity"/>
    <property type="evidence" value="ECO:0007669"/>
    <property type="project" value="UniProtKB-EC"/>
</dbReference>
<evidence type="ECO:0000313" key="7">
    <source>
        <dbReference type="EMBL" id="TFV98023.1"/>
    </source>
</evidence>
<dbReference type="InterPro" id="IPR015890">
    <property type="entry name" value="Chorismate_C"/>
</dbReference>
<keyword evidence="4 7" id="KW-0413">Isomerase</keyword>
<dbReference type="PANTHER" id="PTHR42839">
    <property type="entry name" value="ISOCHORISMATE SYNTHASE ENTC"/>
    <property type="match status" value="1"/>
</dbReference>
<evidence type="ECO:0000313" key="8">
    <source>
        <dbReference type="Proteomes" id="UP000298127"/>
    </source>
</evidence>
<dbReference type="GO" id="GO:0009697">
    <property type="term" value="P:salicylic acid biosynthetic process"/>
    <property type="evidence" value="ECO:0007669"/>
    <property type="project" value="TreeGrafter"/>
</dbReference>
<dbReference type="PANTHER" id="PTHR42839:SF2">
    <property type="entry name" value="ISOCHORISMATE SYNTHASE ENTC"/>
    <property type="match status" value="1"/>
</dbReference>
<feature type="domain" description="Chorismate-utilising enzyme C-terminal" evidence="6">
    <location>
        <begin position="164"/>
        <end position="412"/>
    </location>
</feature>
<evidence type="ECO:0000256" key="2">
    <source>
        <dbReference type="ARBA" id="ARBA00005297"/>
    </source>
</evidence>
<comment type="catalytic activity">
    <reaction evidence="1">
        <text>chorismate = isochorismate</text>
        <dbReference type="Rhea" id="RHEA:18985"/>
        <dbReference type="ChEBI" id="CHEBI:29748"/>
        <dbReference type="ChEBI" id="CHEBI:29780"/>
        <dbReference type="EC" id="5.4.4.2"/>
    </reaction>
</comment>
<reference evidence="7 8" key="1">
    <citation type="journal article" date="2018" name="J. Microbiol.">
        <title>Leifsonia flava sp. nov., a novel actinobacterium isolated from the rhizosphere of Aquilegia viridiflora.</title>
        <authorList>
            <person name="Cai Y."/>
            <person name="Tao W.Z."/>
            <person name="Ma Y.J."/>
            <person name="Cheng J."/>
            <person name="Zhang M.Y."/>
            <person name="Zhang Y.X."/>
        </authorList>
    </citation>
    <scope>NUCLEOTIDE SEQUENCE [LARGE SCALE GENOMIC DNA]</scope>
    <source>
        <strain evidence="7 8">SYP-B2174</strain>
    </source>
</reference>
<dbReference type="InterPro" id="IPR005801">
    <property type="entry name" value="ADC_synthase"/>
</dbReference>
<dbReference type="AlphaFoldDB" id="A0A4Y9R2T1"/>
<name>A0A4Y9R2T1_9MICO</name>
<proteinExistence type="inferred from homology"/>
<organism evidence="7 8">
    <name type="scientific">Orlajensenia leifsoniae</name>
    <dbReference type="NCBI Taxonomy" id="2561933"/>
    <lineage>
        <taxon>Bacteria</taxon>
        <taxon>Bacillati</taxon>
        <taxon>Actinomycetota</taxon>
        <taxon>Actinomycetes</taxon>
        <taxon>Micrococcales</taxon>
        <taxon>Microbacteriaceae</taxon>
        <taxon>Orlajensenia</taxon>
    </lineage>
</organism>
<dbReference type="EMBL" id="SPQZ01000003">
    <property type="protein sequence ID" value="TFV98023.1"/>
    <property type="molecule type" value="Genomic_DNA"/>
</dbReference>
<dbReference type="NCBIfam" id="TIGR00543">
    <property type="entry name" value="isochor_syn"/>
    <property type="match status" value="1"/>
</dbReference>
<dbReference type="EC" id="5.4.4.2" evidence="3"/>
<evidence type="ECO:0000256" key="4">
    <source>
        <dbReference type="ARBA" id="ARBA00023235"/>
    </source>
</evidence>
<gene>
    <name evidence="7" type="ORF">E4M00_08215</name>
</gene>
<protein>
    <recommendedName>
        <fullName evidence="3">isochorismate synthase</fullName>
        <ecNumber evidence="3">5.4.4.2</ecNumber>
    </recommendedName>
    <alternativeName>
        <fullName evidence="5">Isochorismate mutase</fullName>
    </alternativeName>
</protein>
<accession>A0A4Y9R2T1</accession>
<dbReference type="Gene3D" id="3.60.120.10">
    <property type="entry name" value="Anthranilate synthase"/>
    <property type="match status" value="1"/>
</dbReference>
<evidence type="ECO:0000256" key="3">
    <source>
        <dbReference type="ARBA" id="ARBA00012824"/>
    </source>
</evidence>
<sequence>MVTATESRVRALRIETTPVDGIRSLLFFAEQRSPLLWMRRGEGFAGAGEALRLEFSGPTRFTDAAAAWAEVAGLAQVHDSVGLPGTGLVAFGTFGFADDSSATSVLIVPEIIVGRRGSHSWVTRVSAVDAADGSDASARADDPVATAFGDDYRVTFRPGELPPAAFMEAVASAVRHISASDARKVVLARDLVGTVPSGSDLRRVLAELALGYPDCWTFSVDGMLGSSPETLVRSEAGTVSARVLAGTAPRGRDAVTDENVAASLSRSQKDLAEHGFAVQSVLATLGPHTTRLQNSQPFTLQLPNLWHLATDVEGVLHDGSTSLDLVAAMHPTAAVAGTPTDAALTIIRELEPFDRGRYAGPVGWIDAHGDGEWAIALRCAQVDADDSVRAYAGCGIVADSVPAEELAESRIKFRPIVEVFA</sequence>
<evidence type="ECO:0000256" key="1">
    <source>
        <dbReference type="ARBA" id="ARBA00000799"/>
    </source>
</evidence>
<comment type="caution">
    <text evidence="7">The sequence shown here is derived from an EMBL/GenBank/DDBJ whole genome shotgun (WGS) entry which is preliminary data.</text>
</comment>
<dbReference type="SUPFAM" id="SSF56322">
    <property type="entry name" value="ADC synthase"/>
    <property type="match status" value="1"/>
</dbReference>
<evidence type="ECO:0000256" key="5">
    <source>
        <dbReference type="ARBA" id="ARBA00041564"/>
    </source>
</evidence>
<keyword evidence="8" id="KW-1185">Reference proteome</keyword>
<dbReference type="Pfam" id="PF00425">
    <property type="entry name" value="Chorismate_bind"/>
    <property type="match status" value="1"/>
</dbReference>
<dbReference type="RefSeq" id="WP_135120036.1">
    <property type="nucleotide sequence ID" value="NZ_SPQZ01000003.1"/>
</dbReference>
<dbReference type="Proteomes" id="UP000298127">
    <property type="component" value="Unassembled WGS sequence"/>
</dbReference>